<protein>
    <submittedName>
        <fullName evidence="2">Uncharacterized protein</fullName>
    </submittedName>
</protein>
<name>A0A0G1XA04_9BACT</name>
<dbReference type="AlphaFoldDB" id="A0A0G1XA04"/>
<proteinExistence type="predicted"/>
<evidence type="ECO:0000313" key="3">
    <source>
        <dbReference type="Proteomes" id="UP000034637"/>
    </source>
</evidence>
<feature type="region of interest" description="Disordered" evidence="1">
    <location>
        <begin position="32"/>
        <end position="66"/>
    </location>
</feature>
<dbReference type="Proteomes" id="UP000034637">
    <property type="component" value="Unassembled WGS sequence"/>
</dbReference>
<sequence>MGGAENTGDFGGEATHAVAFVADVKRLGEVKVAAGAGESQSSQKDGDGDLRRKEKKTMALAEETGA</sequence>
<gene>
    <name evidence="2" type="ORF">UY33_C0032G0022</name>
</gene>
<accession>A0A0G1XA04</accession>
<reference evidence="2 3" key="1">
    <citation type="journal article" date="2015" name="Nature">
        <title>rRNA introns, odd ribosomes, and small enigmatic genomes across a large radiation of phyla.</title>
        <authorList>
            <person name="Brown C.T."/>
            <person name="Hug L.A."/>
            <person name="Thomas B.C."/>
            <person name="Sharon I."/>
            <person name="Castelle C.J."/>
            <person name="Singh A."/>
            <person name="Wilkins M.J."/>
            <person name="Williams K.H."/>
            <person name="Banfield J.F."/>
        </authorList>
    </citation>
    <scope>NUCLEOTIDE SEQUENCE [LARGE SCALE GENOMIC DNA]</scope>
</reference>
<organism evidence="2 3">
    <name type="scientific">Candidatus Amesbacteria bacterium GW2011_GWA1_48_9</name>
    <dbReference type="NCBI Taxonomy" id="1618355"/>
    <lineage>
        <taxon>Bacteria</taxon>
        <taxon>Candidatus Amesiibacteriota</taxon>
    </lineage>
</organism>
<evidence type="ECO:0000256" key="1">
    <source>
        <dbReference type="SAM" id="MobiDB-lite"/>
    </source>
</evidence>
<dbReference type="EMBL" id="LCPP01000032">
    <property type="protein sequence ID" value="KKU99428.1"/>
    <property type="molecule type" value="Genomic_DNA"/>
</dbReference>
<evidence type="ECO:0000313" key="2">
    <source>
        <dbReference type="EMBL" id="KKU99428.1"/>
    </source>
</evidence>
<comment type="caution">
    <text evidence="2">The sequence shown here is derived from an EMBL/GenBank/DDBJ whole genome shotgun (WGS) entry which is preliminary data.</text>
</comment>